<feature type="domain" description="RdRp Nsp8 cofactor" evidence="70">
    <location>
        <begin position="3602"/>
        <end position="3796"/>
    </location>
</feature>
<dbReference type="Gene3D" id="2.40.10.10">
    <property type="entry name" value="Trypsin-like serine proteases"/>
    <property type="match status" value="2"/>
</dbReference>
<keyword evidence="31" id="KW-1043">Host membrane</keyword>
<keyword evidence="10 53" id="KW-0489">Methyltransferase</keyword>
<dbReference type="InterPro" id="IPR044322">
    <property type="entry name" value="NSP15_M_alpha_beta_CoV"/>
</dbReference>
<dbReference type="PROSITE" id="PS51952">
    <property type="entry name" value="COV_EXON_MTASE_COACT"/>
    <property type="match status" value="1"/>
</dbReference>
<evidence type="ECO:0000259" key="68">
    <source>
        <dbReference type="PROSITE" id="PS51948"/>
    </source>
</evidence>
<evidence type="ECO:0000256" key="41">
    <source>
        <dbReference type="ARBA" id="ARBA00023239"/>
    </source>
</evidence>
<dbReference type="GO" id="GO:0000175">
    <property type="term" value="F:3'-5'-RNA exonuclease activity"/>
    <property type="evidence" value="ECO:0007669"/>
    <property type="project" value="InterPro"/>
</dbReference>
<keyword evidence="18 55" id="KW-0479">Metal-binding</keyword>
<dbReference type="CDD" id="cd21826">
    <property type="entry name" value="alphaCoV_Nsp7"/>
    <property type="match status" value="1"/>
</dbReference>
<feature type="domain" description="N7-MTase" evidence="74">
    <location>
        <begin position="5859"/>
        <end position="6080"/>
    </location>
</feature>
<dbReference type="Pfam" id="PF00680">
    <property type="entry name" value="RdRP_1"/>
    <property type="match status" value="1"/>
</dbReference>
<evidence type="ECO:0000256" key="21">
    <source>
        <dbReference type="ARBA" id="ARBA00022758"/>
    </source>
</evidence>
<feature type="active site" evidence="52">
    <location>
        <position position="5831"/>
    </location>
</feature>
<comment type="subcellular location">
    <subcellularLocation>
        <location evidence="4">Host cytoplasm</location>
        <location evidence="4">Host perinuclear region</location>
    </subcellularLocation>
    <subcellularLocation>
        <location evidence="5">Host endoplasmic reticulum-Golgi intermediate compartment</location>
    </subcellularLocation>
    <subcellularLocation>
        <location evidence="3">Host membrane</location>
        <topology evidence="3">Multi-pass membrane protein</topology>
    </subcellularLocation>
</comment>
<evidence type="ECO:0000259" key="83">
    <source>
        <dbReference type="PROSITE" id="PS51992"/>
    </source>
</evidence>
<dbReference type="InterPro" id="IPR044353">
    <property type="entry name" value="Nsp3_Ubl2_dom_CoV"/>
</dbReference>
<dbReference type="PROSITE" id="PS51943">
    <property type="entry name" value="COV_NSP3A_UBL"/>
    <property type="match status" value="1"/>
</dbReference>
<dbReference type="InterPro" id="IPR044343">
    <property type="entry name" value="NSP13_1B_dom_CoV"/>
</dbReference>
<evidence type="ECO:0000259" key="60">
    <source>
        <dbReference type="PROSITE" id="PS51154"/>
    </source>
</evidence>
<dbReference type="CDD" id="cd21558">
    <property type="entry name" value="alphaCoV-Nsp6"/>
    <property type="match status" value="1"/>
</dbReference>
<evidence type="ECO:0000256" key="51">
    <source>
        <dbReference type="PROSITE-ProRule" id="PRU01296"/>
    </source>
</evidence>
<dbReference type="Pfam" id="PF08717">
    <property type="entry name" value="CoV_NSP8"/>
    <property type="match status" value="1"/>
</dbReference>
<feature type="transmembrane region" description="Helical" evidence="57">
    <location>
        <begin position="3253"/>
        <end position="3274"/>
    </location>
</feature>
<evidence type="ECO:0000256" key="13">
    <source>
        <dbReference type="ARBA" id="ARBA00022670"/>
    </source>
</evidence>
<evidence type="ECO:0000256" key="29">
    <source>
        <dbReference type="ARBA" id="ARBA00022839"/>
    </source>
</evidence>
<keyword evidence="17 52" id="KW-0540">Nuclease</keyword>
<dbReference type="Gene3D" id="3.40.50.300">
    <property type="entry name" value="P-loop containing nucleotide triphosphate hydrolases"/>
    <property type="match status" value="2"/>
</dbReference>
<feature type="transmembrane region" description="Helical" evidence="57">
    <location>
        <begin position="3440"/>
        <end position="3459"/>
    </location>
</feature>
<dbReference type="Pfam" id="PF20631">
    <property type="entry name" value="CoV_NSP13_1B"/>
    <property type="match status" value="1"/>
</dbReference>
<keyword evidence="40" id="KW-1035">Host cytoplasm</keyword>
<evidence type="ECO:0000256" key="18">
    <source>
        <dbReference type="ARBA" id="ARBA00022723"/>
    </source>
</evidence>
<evidence type="ECO:0000256" key="17">
    <source>
        <dbReference type="ARBA" id="ARBA00022722"/>
    </source>
</evidence>
<evidence type="ECO:0000256" key="49">
    <source>
        <dbReference type="PROSITE-ProRule" id="PRU00444"/>
    </source>
</evidence>
<dbReference type="Gene3D" id="1.10.150.420">
    <property type="entry name" value="Coronavirus nonstructural protein 4 C-terminus"/>
    <property type="match status" value="1"/>
</dbReference>
<feature type="active site" evidence="52">
    <location>
        <position position="5836"/>
    </location>
</feature>
<dbReference type="InterPro" id="IPR027352">
    <property type="entry name" value="NSP13_ZBD_CoV-like"/>
</dbReference>
<keyword evidence="19" id="KW-0677">Repeat</keyword>
<dbReference type="CDD" id="cd21897">
    <property type="entry name" value="alphaCoV_Nsp9"/>
    <property type="match status" value="1"/>
</dbReference>
<evidence type="ECO:0000256" key="31">
    <source>
        <dbReference type="ARBA" id="ARBA00022870"/>
    </source>
</evidence>
<dbReference type="Pfam" id="PF19218">
    <property type="entry name" value="CoV_NSP3_C"/>
    <property type="match status" value="1"/>
</dbReference>
<evidence type="ECO:0000256" key="34">
    <source>
        <dbReference type="ARBA" id="ARBA00022931"/>
    </source>
</evidence>
<dbReference type="SUPFAM" id="SSF101816">
    <property type="entry name" value="Replicase NSP9"/>
    <property type="match status" value="1"/>
</dbReference>
<keyword evidence="27" id="KW-0788">Thiol protease</keyword>
<feature type="transmembrane region" description="Helical" evidence="57">
    <location>
        <begin position="3280"/>
        <end position="3299"/>
    </location>
</feature>
<dbReference type="InterPro" id="IPR043615">
    <property type="entry name" value="NSP2_N_CoV"/>
</dbReference>
<dbReference type="CDD" id="cd21875">
    <property type="entry name" value="PEDV-like_alphaCoV_Nsp1"/>
    <property type="match status" value="1"/>
</dbReference>
<feature type="transmembrane region" description="Helical" evidence="57">
    <location>
        <begin position="2754"/>
        <end position="2770"/>
    </location>
</feature>
<dbReference type="InterPro" id="IPR014828">
    <property type="entry name" value="NSP7_CoV"/>
</dbReference>
<dbReference type="PROSITE" id="PS51442">
    <property type="entry name" value="M_PRO"/>
    <property type="match status" value="1"/>
</dbReference>
<dbReference type="InterPro" id="IPR013016">
    <property type="entry name" value="Peptidase_C16_CoV"/>
</dbReference>
<dbReference type="CDD" id="cd21723">
    <property type="entry name" value="alphaCoV_Nsp13-helicase"/>
    <property type="match status" value="1"/>
</dbReference>
<keyword evidence="38 57" id="KW-0472">Membrane</keyword>
<evidence type="ECO:0000256" key="20">
    <source>
        <dbReference type="ARBA" id="ARBA00022741"/>
    </source>
</evidence>
<dbReference type="InterPro" id="IPR043613">
    <property type="entry name" value="CoV_NSP2_C"/>
</dbReference>
<dbReference type="PROSITE" id="PS51990">
    <property type="entry name" value="COV_NSP2_M"/>
    <property type="match status" value="1"/>
</dbReference>
<dbReference type="Pfam" id="PF20632">
    <property type="entry name" value="CoV_NSP13_ZBD"/>
    <property type="match status" value="1"/>
</dbReference>
<dbReference type="CDD" id="cd21830">
    <property type="entry name" value="alphaCoV_Nsp8"/>
    <property type="match status" value="1"/>
</dbReference>
<evidence type="ECO:0000256" key="48">
    <source>
        <dbReference type="ARBA" id="ARBA00049042"/>
    </source>
</evidence>
<dbReference type="InterPro" id="IPR029063">
    <property type="entry name" value="SAM-dependent_MTases_sf"/>
</dbReference>
<evidence type="ECO:0000259" key="74">
    <source>
        <dbReference type="PROSITE" id="PS51954"/>
    </source>
</evidence>
<dbReference type="PANTHER" id="PTHR43788">
    <property type="entry name" value="DNA2/NAM7 HELICASE FAMILY MEMBER"/>
    <property type="match status" value="1"/>
</dbReference>
<dbReference type="GO" id="GO:0044172">
    <property type="term" value="C:host cell endoplasmic reticulum-Golgi intermediate compartment"/>
    <property type="evidence" value="ECO:0007669"/>
    <property type="project" value="UniProtKB-SubCell"/>
</dbReference>
<dbReference type="Gene3D" id="3.30.160.820">
    <property type="entry name" value="Nsp15 N-terminal domain-like"/>
    <property type="match status" value="1"/>
</dbReference>
<dbReference type="Pfam" id="PF19219">
    <property type="entry name" value="CoV_NSP15_N"/>
    <property type="match status" value="1"/>
</dbReference>
<dbReference type="Pfam" id="PF06471">
    <property type="entry name" value="CoV_ExoN"/>
    <property type="match status" value="1"/>
</dbReference>
<dbReference type="InterPro" id="IPR023298">
    <property type="entry name" value="ATPase_P-typ_TM_dom_sf"/>
</dbReference>
<dbReference type="InterPro" id="IPR044863">
    <property type="entry name" value="NIRAN"/>
</dbReference>
<dbReference type="Pfam" id="PF13604">
    <property type="entry name" value="AAA_30"/>
    <property type="match status" value="1"/>
</dbReference>
<dbReference type="PROSITE" id="PS51950">
    <property type="entry name" value="COV_NSP8"/>
    <property type="match status" value="1"/>
</dbReference>
<keyword evidence="30" id="KW-0067">ATP-binding</keyword>
<dbReference type="GO" id="GO:0004519">
    <property type="term" value="F:endonuclease activity"/>
    <property type="evidence" value="ECO:0007669"/>
    <property type="project" value="UniProtKB-UniRule"/>
</dbReference>
<feature type="domain" description="Nsp15 N-terminal oligomerization" evidence="77">
    <location>
        <begin position="6083"/>
        <end position="6143"/>
    </location>
</feature>
<feature type="domain" description="Ubiquitin-like" evidence="64">
    <location>
        <begin position="892"/>
        <end position="988"/>
    </location>
</feature>
<dbReference type="Gene3D" id="2.40.10.250">
    <property type="entry name" value="Replicase NSP9"/>
    <property type="match status" value="1"/>
</dbReference>
<feature type="region of interest" description="ZF2" evidence="55">
    <location>
        <begin position="2171"/>
        <end position="2181"/>
    </location>
</feature>
<dbReference type="PROSITE" id="PS51992">
    <property type="entry name" value="COV_NSP3_Y"/>
    <property type="match status" value="1"/>
</dbReference>
<evidence type="ECO:0000256" key="52">
    <source>
        <dbReference type="PROSITE-ProRule" id="PRU01298"/>
    </source>
</evidence>
<feature type="active site" evidence="52">
    <location>
        <position position="5755"/>
    </location>
</feature>
<comment type="catalytic activity">
    <reaction evidence="1">
        <text>Thiol-dependent hydrolysis of ester, thioester, amide, peptide and isopeptide bonds formed by the C-terminal Gly of ubiquitin (a 76-residue protein attached to proteins as an intracellular targeting signal).</text>
        <dbReference type="EC" id="3.4.19.12"/>
    </reaction>
</comment>
<evidence type="ECO:0000256" key="4">
    <source>
        <dbReference type="ARBA" id="ARBA00004407"/>
    </source>
</evidence>
<reference evidence="86" key="1">
    <citation type="submission" date="2023-01" db="EMBL/GenBank/DDBJ databases">
        <title>Panoramic Analysis of Coronaviruses Carried by Representative Bat Species in Southern China to Better Understand the Coronavirus Sphere.</title>
        <authorList>
            <person name="Han Y."/>
            <person name="Xu P."/>
            <person name="Wang Y."/>
            <person name="Zhao W."/>
            <person name="Wang J."/>
            <person name="Jin Q."/>
            <person name="Wu Z."/>
        </authorList>
    </citation>
    <scope>NUCLEOTIDE SEQUENCE</scope>
    <source>
        <strain evidence="86">BtRa-AlphaCoV/GD2019-Q45</strain>
    </source>
</reference>
<dbReference type="GO" id="GO:0003968">
    <property type="term" value="F:RNA-directed RNA polymerase activity"/>
    <property type="evidence" value="ECO:0007669"/>
    <property type="project" value="UniProtKB-KW"/>
</dbReference>
<feature type="transmembrane region" description="Helical" evidence="57">
    <location>
        <begin position="3377"/>
        <end position="3403"/>
    </location>
</feature>
<dbReference type="InterPro" id="IPR047570">
    <property type="entry name" value="NSP12_IF_CoV"/>
</dbReference>
<dbReference type="GO" id="GO:0008242">
    <property type="term" value="F:omega peptidase activity"/>
    <property type="evidence" value="ECO:0007669"/>
    <property type="project" value="InterPro"/>
</dbReference>
<dbReference type="InterPro" id="IPR009003">
    <property type="entry name" value="Peptidase_S1_PA"/>
</dbReference>
<dbReference type="SUPFAM" id="SSF81665">
    <property type="entry name" value="Calcium ATPase, transmembrane domain M"/>
    <property type="match status" value="1"/>
</dbReference>
<dbReference type="InterPro" id="IPR043472">
    <property type="entry name" value="Macro_dom-like"/>
</dbReference>
<dbReference type="Gene3D" id="1.10.8.1190">
    <property type="match status" value="2"/>
</dbReference>
<dbReference type="InterPro" id="IPR032505">
    <property type="entry name" value="CoV_NSP4_C"/>
</dbReference>
<dbReference type="SUPFAM" id="SSF143076">
    <property type="entry name" value="Coronavirus NSP8-like"/>
    <property type="match status" value="1"/>
</dbReference>
<evidence type="ECO:0000256" key="50">
    <source>
        <dbReference type="PROSITE-ProRule" id="PRU01294"/>
    </source>
</evidence>
<feature type="region of interest" description="GpppA-binding" evidence="53">
    <location>
        <begin position="5971"/>
        <end position="5985"/>
    </location>
</feature>
<dbReference type="PROSITE" id="PS51954">
    <property type="entry name" value="COV_N7_MTASE"/>
    <property type="match status" value="1"/>
</dbReference>
<keyword evidence="26" id="KW-0347">Helicase</keyword>
<dbReference type="InterPro" id="IPR037230">
    <property type="entry name" value="NSP8_sf_CoV"/>
</dbReference>
<dbReference type="GO" id="GO:0004197">
    <property type="term" value="F:cysteine-type endopeptidase activity"/>
    <property type="evidence" value="ECO:0007669"/>
    <property type="project" value="InterPro"/>
</dbReference>
<evidence type="ECO:0000256" key="44">
    <source>
        <dbReference type="ARBA" id="ARBA00043918"/>
    </source>
</evidence>
<dbReference type="InterPro" id="IPR009466">
    <property type="entry name" value="NSP14_CoV"/>
</dbReference>
<dbReference type="InterPro" id="IPR048672">
    <property type="entry name" value="NSP13_ZBD_CoV"/>
</dbReference>
<comment type="catalytic activity">
    <reaction evidence="47">
        <text>ATP + H2O = ADP + phosphate + H(+)</text>
        <dbReference type="Rhea" id="RHEA:13065"/>
        <dbReference type="ChEBI" id="CHEBI:15377"/>
        <dbReference type="ChEBI" id="CHEBI:15378"/>
        <dbReference type="ChEBI" id="CHEBI:30616"/>
        <dbReference type="ChEBI" id="CHEBI:43474"/>
        <dbReference type="ChEBI" id="CHEBI:456216"/>
        <dbReference type="EC" id="3.6.4.12"/>
    </reaction>
</comment>
<dbReference type="InterPro" id="IPR047912">
    <property type="entry name" value="Nsp13_helicase_alphaCoV"/>
</dbReference>
<feature type="domain" description="NiRAN" evidence="67">
    <location>
        <begin position="4046"/>
        <end position="4295"/>
    </location>
</feature>
<dbReference type="InterPro" id="IPR043610">
    <property type="entry name" value="NSP6_CoV"/>
</dbReference>
<dbReference type="Pfam" id="PF08716">
    <property type="entry name" value="CoV_NSP7"/>
    <property type="match status" value="1"/>
</dbReference>
<dbReference type="PROSITE" id="PS51953">
    <property type="entry name" value="NIV_EXON"/>
    <property type="match status" value="1"/>
</dbReference>
<dbReference type="PROSITE" id="PS51962">
    <property type="entry name" value="COV_NSP1"/>
    <property type="match status" value="1"/>
</dbReference>
<dbReference type="Pfam" id="PF19211">
    <property type="entry name" value="CoV_NSP2_N"/>
    <property type="match status" value="1"/>
</dbReference>
<dbReference type="InterPro" id="IPR044330">
    <property type="entry name" value="NSP15_alpha_betaCoV_N"/>
</dbReference>
<feature type="region of interest" description="Y1" evidence="55">
    <location>
        <begin position="2121"/>
        <end position="2211"/>
    </location>
</feature>
<dbReference type="InterPro" id="IPR036333">
    <property type="entry name" value="NSP10_sf_CoV"/>
</dbReference>
<dbReference type="PROSITE" id="PS51955">
    <property type="entry name" value="NIV_2_O_MTASE"/>
    <property type="match status" value="1"/>
</dbReference>
<dbReference type="InterPro" id="IPR043612">
    <property type="entry name" value="CoV_NSP4_N"/>
</dbReference>
<dbReference type="InterPro" id="IPR037204">
    <property type="entry name" value="NSP7_sf_CoV"/>
</dbReference>
<dbReference type="InterPro" id="IPR042515">
    <property type="entry name" value="NSP15_N_CoV"/>
</dbReference>
<dbReference type="InterPro" id="IPR027351">
    <property type="entry name" value="(+)RNA_virus_helicase_core_dom"/>
</dbReference>
<comment type="function">
    <text evidence="45">Forms a primer, NSP9-pU, which is utilized by the polymerase for the initiation of RNA chains. Interacts with ribosome signal recognition particle RNA (SRP). Together with NSP8, suppress protein integration into the cell membrane, thereby disrupting host immune defenses.</text>
</comment>
<dbReference type="GO" id="GO:0008270">
    <property type="term" value="F:zinc ion binding"/>
    <property type="evidence" value="ECO:0007669"/>
    <property type="project" value="UniProtKB-UniRule"/>
</dbReference>
<dbReference type="InterPro" id="IPR047573">
    <property type="entry name" value="CoV_NSP2_M"/>
</dbReference>
<evidence type="ECO:0000259" key="73">
    <source>
        <dbReference type="PROSITE" id="PS51953"/>
    </source>
</evidence>
<feature type="domain" description="RdRp catalytic" evidence="58">
    <location>
        <begin position="4647"/>
        <end position="4809"/>
    </location>
</feature>
<feature type="transmembrane region" description="Helical" evidence="57">
    <location>
        <begin position="3306"/>
        <end position="3327"/>
    </location>
</feature>
<keyword evidence="41" id="KW-0456">Lyase</keyword>
<keyword evidence="7" id="KW-1113">Inhibition of host RLR pathway by virus</keyword>
<dbReference type="InterPro" id="IPR046436">
    <property type="entry name" value="NIV_EXON"/>
</dbReference>
<dbReference type="PROSITE" id="PS51951">
    <property type="entry name" value="COV_NSP9_SSRNA_BD"/>
    <property type="match status" value="1"/>
</dbReference>
<keyword evidence="25 54" id="KW-0378">Hydrolase</keyword>
<dbReference type="GO" id="GO:0039648">
    <property type="term" value="P:symbiont-mediated perturbation of host ubiquitin-like protein modification"/>
    <property type="evidence" value="ECO:0007669"/>
    <property type="project" value="UniProtKB-KW"/>
</dbReference>
<evidence type="ECO:0000256" key="36">
    <source>
        <dbReference type="ARBA" id="ARBA00022989"/>
    </source>
</evidence>
<dbReference type="InterPro" id="IPR001205">
    <property type="entry name" value="RNA-dir_pol_C"/>
</dbReference>
<dbReference type="PROSITE" id="PS51991">
    <property type="entry name" value="COV_NSP2_C"/>
    <property type="match status" value="1"/>
</dbReference>
<dbReference type="PROSITE" id="PS51989">
    <property type="entry name" value="COV_NSP2_N"/>
    <property type="match status" value="1"/>
</dbReference>
<dbReference type="InterPro" id="IPR046435">
    <property type="entry name" value="N7_MTase_CoV"/>
</dbReference>
<keyword evidence="29 52" id="KW-0269">Exonuclease</keyword>
<dbReference type="PROSITE" id="PS51154">
    <property type="entry name" value="MACRO"/>
    <property type="match status" value="1"/>
</dbReference>
<feature type="domain" description="Peptidase C30" evidence="61">
    <location>
        <begin position="2941"/>
        <end position="3242"/>
    </location>
</feature>
<dbReference type="PROSITE" id="PS51657">
    <property type="entry name" value="PSRV_HELICASE"/>
    <property type="match status" value="1"/>
</dbReference>
<keyword evidence="13" id="KW-0645">Protease</keyword>
<dbReference type="InterPro" id="IPR046441">
    <property type="entry name" value="RdRp_CoV"/>
</dbReference>
<dbReference type="InterPro" id="IPR008740">
    <property type="entry name" value="Peptidase_C30_CoV"/>
</dbReference>
<name>A0AA49EAH0_9NIDO</name>
<evidence type="ECO:0000256" key="10">
    <source>
        <dbReference type="ARBA" id="ARBA00022603"/>
    </source>
</evidence>
<evidence type="ECO:0000313" key="86">
    <source>
        <dbReference type="EMBL" id="WCC61920.1"/>
    </source>
</evidence>
<evidence type="ECO:0000259" key="59">
    <source>
        <dbReference type="PROSITE" id="PS51124"/>
    </source>
</evidence>
<protein>
    <recommendedName>
        <fullName evidence="56">ORF1ab polyprotein</fullName>
    </recommendedName>
</protein>
<evidence type="ECO:0000259" key="75">
    <source>
        <dbReference type="PROSITE" id="PS51955"/>
    </source>
</evidence>
<dbReference type="PROSITE" id="PS51948">
    <property type="entry name" value="COV_NSP12_RDRP"/>
    <property type="match status" value="1"/>
</dbReference>
<sequence length="6723" mass="749142">MDCNQITLAFANDSEISAFGFGTVEEAVSHYSEAAADGFTKCRFVTASLLDIVTGVLDDEYVLCISGLHQLTARIGKFGDRPSNFRGWLLFSNSNYFLSELDLVFGGRGGNTVYVDNYMCGANGLPVLSEDIWEFKDYFGELTEMCVNGTTYTKAWNVDRVDVPFKSQNLLAINAITWCLDVPHTLPDGATTTTAPPVRKNKAVVLDKYYAKLYDAVGVPFVRNGNVLKDVVAKPVFLHALIKCHCGVTSWTVGDWGCYKSTCCGVSCKPICVSSGDVRAGDVVFTTNKVSPTGSKYYNGMVLKFVDTVDGVHLWRVIKLQSVNGLVASANYDAAEYVYLNEHICSPANMLELAFCFKFGMLSGVFDDDVRNAVVNGTIVVSNVILDVTDTVLVKPWFVRNLSELIGSAWNTFVTGVKQLCYTSAQLIELVKAFAKATLVATSEGLKFTAVVPECFKTCFEIFKEFVNGVFDLTVKTFKVAGVSFKSVGSYILLNNALVKLVSVKVKGLREAGLTSAQYAEVVLGKTTKVRAKRLEASNVNLKLVENQPVVKEGIAKIIGGITFFESGGYYRFMSDHDVVLNTPVFQAVVSYTPVFECVKPKDFVTPTCDTLPELVTATVTELLKLNTPYRVYDVKVVNNKCVVTCRYTFRAPSYITNVDAFIKACECCVDKEGFEDFYVNAHANTMLASFEPVFDEFKQFTMPAVCAPPLLEEIDGGSIWSSFIKTVANAVDFAKNLTVSFDLSGIVFKTVKRFKRFASVLTNLYREFIATVTQAISIGGVTFTYYAFNVPKVFISGVLHTVRRVSLSSFNIPVEDVGTDVNVFDGTSIPITPVRVEQVAVKFEESDFVQPASNGVLAVIDNHTFYNTGNYYYPANETAILPICFKRSGGGVVQFAETVVVKEIEPVYKVKLDFEFEDENIVAVCKKVIGRVLTCDGGDWDAMCTQIDTVMTVINEHLPVPKYFIYDEEGGKDLTKIVMISQWAIEEPTIEENVVTPVSDDIQQVEKALSFIEDVKMEITPKSVFAFEFYEINGLKVLQQSANNCWVASTLVQLQLLDCYESTAFDLFKAGRVAPMVQKCYEATNNIWGSLGDVSHCLEVILKDLHTMFIHCSVECKCGQTFDDLSGCLFRFVPTNKPFPYGGCYNCGATRMYTILSMKGTGVFCQEPVPLDVSTLLLEPLCASVFMGSHYKTNIYKYNVCVDGSGRQQIGWNTINTVCFKDVDYCKVAEPKPFLVHKNVSFFQGEIKDLLSIPHDFIVNAANENLSHGGGVAAAIDNLTKGQLQKLSTAHVKANGKVKVGGGVMLKCEKHSVLNVVGPRNGKHAPTLLEKAYGTVFNESGIPLTPLLSVGIFKVPLETSLDALFNVVGDKVVKCFCYTDVEREKIVKYVSTKVPAVISTYDVCTTAVVQTAPLMVAEVVQPEVVAELPQPYRSEGKFDFYDVSVNSLLSLKPDRFVFYTDSTFILDTIAKEFDALVEGGLSACLEAYKKDNNLTPPGNLVSFKCDNAVTVSFAILPKSDDVTYDKNVMRTVTKISKLKGRVLSTVPTLDVLRKVLKCCTLAFVTDAVTKDVVSECFDIQDVTVKVTENGRDVKNVTVTSAVVIDAQVGACSMNNFDLTGVKPDNAITDVVSTAPDVDWIAYYGFPRADVWHTLNHDAYNFDNKELDGMRVLKFSDNNCWVNAVCIQLQKAKTLFKTEGIQNMWNDFLVGNVAKFVHWLYWYQDAGKGDSGDVEYTLNTLTRYMVNSGKITVVRSTSSKCCNKSRTYTTPVFSASVLRAGYEDGVCAHGETIHCSVTEVSGTVVIVSPSRPTVHNANLLLRGDSYTVYSGDVKDGHYSVFVHGGRIYDGDTVSGGNDLSLCAVTSVVVTNFLNTVKPVAVRSAPTVIETLDSASEKFFTFGDVVTRNMATAFVWLFSMFSLCVKAFKNKDFKVLAKAPERTGVILGRSFKYNFKASKQFLLSRVLWVKLFGKFLLALFAVYAVWFLMVRFGPLNDVMCTSYVEGYAKSNFDKNSYCDSVTCRTCLYGYQQLSDFPHTSIVWEHVRDPLFRRVVPMFYMAFLLIFGGVIMRACMLYFVAQYVNGIGVLFGLQDNVALLQLIPFDVFGDEIVVMFVVFKCLLFVKHIFLGCDKPSCVACTKSARLTRIPLQTIVNGSSKSFYVFANGGKKFCSKHNFFCVNCDSYGSGNTFINDVVASEVSNVTKTSVLPTGPATIDISRVEFSNGFYYLYGADGSKFWRYNFDITESKYSCKEVIKNGNVLSDFIVYNNTGSNVTQVRNACVYFSQLLCKPIKLVDSALLATLNVDFNGALHSAFVDVLKESFNKDLSSCTTMSDCKVALDIDAEDEDFVNCVSNAHRFNVLLTDLSFNNFVTSYAKPDEKLSTHDIAACMRGGAKVVNHNVLVKEQVPVVWLARDFNMLSEEGRKYVVKTAKLKGVNFMLTFNTNRMQTSIPAISVAGKNGSGIKRCYNYVWWLCACAVFLFFAVGLLDFTSTVASATDYDFKYIKGGKLHTFDSGLDCVHNVFSNFNEWFHAKFGYVPRNSKSCPIIVGVSDEARTVPNIPSGVYLFDKTLVFATKTVFSPSTNCYDIRGPSDAAECVFNSACTTLSGLGGLVTYCFKHGLVENSKLYTDLLPHNHYSTADGGFIKLPEVITSGFGFRTVRTKETTYCRMGQCIDSKAGVCFGADRFLVYSAESGSDFVCGTGLWSLLLNVLGIFSSSFSVMAMSGQIMFNCFVAFLVVVSCLMITKFKRMFGELSFGVCTVVCVALVNNISYIVTQNILVMVCYAVLYFLCTRTFRYAWIWHIGYCIAYATMAPWWLIFWYLCSALTGLIPSLLKLKVTTQLFDGDKFIGTFETAAAGTFVLDMHSYQRLVNSIAPEKLKQYAASYNRYKYYSGSASEADYRCACYAHLAKAMLDYGTNHQDILYSPPTISYNSTLQSGLRKMAQPSGVVEKCVVRVCYGNMVLNGLWLGDTVLCPRHVIASSTTNVIDYDHEYNIMRLHNFSVSVGNVFLGVIGVTMKGTLLHIKVNQTNVNTPNYVFKTLKQGDTFNILACYDGVPSGVYGVTLRTNHTIRGSFINGACGSPGYNLNNGKVEFCYLHQLELGSGCHVGSTMDGTMYGNFDDQPTLQIEGANHLVTVNVLAFLYGALLNGVNWWLTGDRVTVESFNEWCLNNGFTTLTCVDSFAMLAAKTGVDVQRLLAAVQRLHKGFGGKNILGFTTLTDEFTIGEVIKQMYGVTLQSNKISGSFSNLAIVGVFLTMFWSELLHYTAFFWVSPGFVTPVFFVLLFVSILFMCLLKHKMLYLYTFLIPAVVVISCCNFAWDWYVTSILAEIFDHHVSLISLDIQGVLNILTCVFVTLLHTYRFFRSNSSVTTYVLSLCFMAYGFYIGSDALSMVMMILFNFTTNWYIGAIAYKIAFYLVQYTMWPNLLGSVKAIMLCYVLIGYICCVYYGLLYWINRFFKLTLGVYDFKVSANEFKYMVANGLQAPKGVFDAVALSIKLIGIGGDKTIKVSSVQSKLTDIKCTNVVLLGCLSSMNIAANTKEWAYCVELHNKINLCDDPEVAQELLLALLAFFLSKQKDFGVDDLLDSYFSTGSILQSVASTFVNMPSFIAYENARQAYEDALNTDASPQLIKQLKRAMNIAKAEFDHEASVQKKISRMAEQAAAQMYKEARAVNRKSKVISAMHSLLFGMLRRLDMSSVDTILNLARDGVVPLSIIPAACATKLNVVSADLDSYLKICKDSCVHYAGVVWNVIDIRDNDGKIVHMKEVTQENSDSLAWPLFLNCERVVKLQNNEIMPGKLKQRAVKAEGDGFSADGKALYNNESGKTFMYAFVADKPDLKYVKWEFDGGCNTIELEPPCKFAVETTNGTVIKYLYFVRNLNTLRRGAVLGFIGATVRLQAGKQTELAVNSSLLTMCAFAVDPAKTYLDAVKRGVKPVGNCIKMLSNGAGTGQAITTGVEANTNQDSYGGASVCLYCRAHVEHPSMDGRCKFKGRYVQVPLGTIDPIRFCLENDTCKVCMCWLNNGCACDRFSSVQSLDTGYLNRAGGSSGAQLEPCNGTNTDHCVRAFDIYNKDVACLGKFLKVNCVRFRNVMVKDAYFVIKKCPKSVMEHEQSIYDILKDCGAVATHDFFTWKDSRAIYGNISRQDLTKYTMMDLVYALRNFDEKNCETLKEILVLTGSCDESYFENKVWYDPVENEDIHRVYAKLGKIIANSMLKCVRLCDAMVENGIVGVITLDNQDLNGNFYDFGDFARTLPGMGVPLCTSYYSYMMPAMGMTNCMAGECFMKSDIFGDDFKTFDLLHYDFTDHKEALFNKYFKYWGQDYHPNCVDCHDEMCIIHCANFNTLFSTTIPITAFGPLCRKVFVDGVPLVVTAGYHFKQLGIVWNKDLSTHSTRLSINELLQFVTDPSLLVASSPALVDQRTVCFSIAALSTGMTKQTVQPGHFNKEFYDFLRAQGFFEEGSELTLKHFFFAQKGDAAIKDFDYYRYNRPTVLDICQARVTYKLVSRYFEIYEGGCITAREVVVTNLNKSAGYPLNKFGKAGLYYESLTYEEQDALYAVTKRNVLPTMTQLNLKYSISGKERARTVGGVSLLSTMTTRQYHQKHLKSIVNTRNAPVVIGTTKFYGGWDNMLKTLIDGVDNPRLMGWDYPKCDRALPNMIRMISAMILGSKHTTCCNTDERYYRLCNELAQVLTEVVYSNGGFYLKPGGTTSGDATTAYANSVFNIFQAVSANINRLLSIDSNVCNNVSVKALRRELYDNCYRSSGIDDSFIDKYYCYLRKHFSIMILSDDGVVCYNNDYAELGYVADISAFKATLYYQNNVFMSTAKCWVEDDVNKGPHEFCSQHTMQIVDENGKYYLPYPDPSRILSAGVFVDDVVKTDAVILLERYVSLAIDAYPLSKHSNPEYRKVFYALLDWVKHLHNTLSQGVLESFSVTLLDDASSKFWDESFYASMYEKSTVLQAAGLCVVCNSQTVLRCGDCLRRPMLCTKCAYDHVVSTSHKFILAITPYVCCAAGCTVNDVTKLYLGGLSYYCLDHKPSLSFPLCSAGNVFGLYKNSATGSPDVETFNVLATSDWTDVRDYKLANETKDSLRLFAAETVKAKEESVKSSYACATLKEVIGPKELLLSWECGKVKPPLNRNSVFTCFQITKDSKFQVGEFVFEKLDYGSDAVCYKSTATAKLSPGMIFVLTSHNVQPLRAPTIANQERYSSIYKLHPTFNISDAYSNLVPYYQMIGKQRITTIQGPPGSGKSHCVIGLGLYYPCARIMFAACSHAAVDSLCVKASTAYSVDRCTRIIPARARVECFNGFKSNNNSAQYIFSTINALPECNVDIVVIDEVSMCTNYDLSVVNQRVSYRHIVYVGDPQQLPAPRTMITRGVLEPKDYNVVTQRMCAIGPDVFLHKCYRCPAEIVNTVSEMVYDNKFVPVHPESKQCFKLMCKGNVQVDNGSSINRKQLDVVKMFLAKNPSWSKAVFISPYNSQNYVAGRALGLQIQTVDSSQGSEYDYVIYTQTSDTAHACNVNRFNVAITRAKKGILCVMCDKELFDALKFFEIKLSDLQAGEGCGLFKDCSRKPDLLPPSHATTFLSLSDNFKTSGELAVQIGVSGVCKYEHVMSFMGFRFDSSIPGYHSLFCTRDFAMRHVRGWLGMDVEGAHVVGDNVGTNVPLQVGFSNGVDFVVQPEGCVVNEYGSNITAVRARAPPGEQFAHLIPLMRRGQPWVVVRKRIVQMCCDYLTGLSDVLIFVLWAGGLELTTMRYFVKIGPVKHCHCGKEATCYNSSVHAYCCFKHALGSDYLYNPYVIDIQQWGYTGSLGHNHHDVCNVHRNEHVASGDAIMTRCLAIHDCFVKNVDWSITFPFINNEHAINSGGRIVQRHLKKAAIKLYNPKAIHDIGNPKGIRCAVTDAKWYCYDKQPLNSNVKLFEYDYITHGQLDGLCLFWNCNVDMYPEHSIVCRFDTRCRSNLNLEGCNGGSLYVNKHAFHTPAFDKRAFAKLKPAPFFFYDDGPCERIQEEINYVPLRATNCITRCNIGGAVCGTHAAQYHEYVGAYNNFVQAGFTLWVPNSFDLFNLWQTFTESKLQGLENIAYNVVKKGAFVGEKGELPVAIVNDRVLVRDGTADNLVFTNKTALPTNVAFELYAKRKVGLTPPLSILKNLGVVCTDRFVLWDYEAERPLTTFTKSVCNYTDFEEDVNTCYDNAIPGSFERFTMAKNAVLISNVAIKKLVGMKIAHGLLNGVPVSTTDNKPVVWYIYVRKDGVFLDQFDGFYTQGRTISEFLPRSDMEKDFLEMDMGLFINKYGLEDFAFEHIVYGDVSKTTLGGLHLLISQVRLHKLGVLKIDDFASNSDDTLKCCTVTYANDPSTKMVCTYMDLLLDDFVVILKNLDLNVVSKVCEVIVDCKIYRWMLWCKDHKVQTFYPQLQSGEWKCGYSMPSLYKIQRMCLEQCNLYNYGNGLKLPDGIMFNVVKYTQLCQYLNGTTMCVPHNMRVLHLGAGSDKGVAPGTAVLRMWLPSDAIIVDNGVNDYVSDADYSITGDCSTVYLEDKFDLVVSDMYDGKIKQCDGENVSKDGFFTYINGVINEKLSLGGTVAIKVTEYSWNKRLYELIQRFEFWTLFCTSVNTSSSEAYLIGINYLGNFSNTPIMDGNTIHANYIFWRNSTIMSLSYNSVLDLTKFKCRHKATAIVSLKDNDINDIVLGLIKKGRLLIRNNGVYMGFSNHLVSTKQK</sequence>
<evidence type="ECO:0000259" key="66">
    <source>
        <dbReference type="PROSITE" id="PS51946"/>
    </source>
</evidence>
<dbReference type="InterPro" id="IPR048673">
    <property type="entry name" value="NSP13_stalk_CoV"/>
</dbReference>
<evidence type="ECO:0000256" key="5">
    <source>
        <dbReference type="ARBA" id="ARBA00004452"/>
    </source>
</evidence>
<dbReference type="InterPro" id="IPR046440">
    <property type="entry name" value="AV_NSP11N_COV_NSP15M"/>
</dbReference>
<evidence type="ECO:0000259" key="81">
    <source>
        <dbReference type="PROSITE" id="PS51990"/>
    </source>
</evidence>
<keyword evidence="20" id="KW-0547">Nucleotide-binding</keyword>
<evidence type="ECO:0000256" key="56">
    <source>
        <dbReference type="PROSITE-ProRule" id="PRU01344"/>
    </source>
</evidence>
<dbReference type="PROSITE" id="PS51946">
    <property type="entry name" value="COV_NSP4C"/>
    <property type="match status" value="1"/>
</dbReference>
<dbReference type="GO" id="GO:0075523">
    <property type="term" value="P:viral translational frameshifting"/>
    <property type="evidence" value="ECO:0007669"/>
    <property type="project" value="UniProtKB-KW"/>
</dbReference>
<dbReference type="Gene3D" id="3.40.50.150">
    <property type="entry name" value="Vaccinia Virus protein VP39"/>
    <property type="match status" value="1"/>
</dbReference>
<dbReference type="InterPro" id="IPR050534">
    <property type="entry name" value="Coronavir_polyprotein_1ab"/>
</dbReference>
<keyword evidence="8" id="KW-0696">RNA-directed RNA polymerase</keyword>
<comment type="caution">
    <text evidence="55">Lacks conserved residue(s) required for the propagation of feature annotation.</text>
</comment>
<keyword evidence="21" id="KW-0688">Ribosomal frameshifting</keyword>
<dbReference type="CDD" id="cd21689">
    <property type="entry name" value="stalk_CoV_Nsp13-like"/>
    <property type="match status" value="1"/>
</dbReference>
<dbReference type="PROSITE" id="PS51124">
    <property type="entry name" value="PEPTIDASE_C16"/>
    <property type="match status" value="2"/>
</dbReference>
<feature type="domain" description="Ubiquitin-like" evidence="65">
    <location>
        <begin position="1580"/>
        <end position="1635"/>
    </location>
</feature>
<feature type="transmembrane region" description="Helical" evidence="57">
    <location>
        <begin position="3409"/>
        <end position="3428"/>
    </location>
</feature>
<feature type="domain" description="NendoU" evidence="76">
    <location>
        <begin position="6278"/>
        <end position="6418"/>
    </location>
</feature>
<dbReference type="CDD" id="cd21588">
    <property type="entry name" value="alphaCoV_RdRp"/>
    <property type="match status" value="1"/>
</dbReference>
<keyword evidence="14 53" id="KW-0808">Transferase</keyword>
<dbReference type="GO" id="GO:0006508">
    <property type="term" value="P:proteolysis"/>
    <property type="evidence" value="ECO:0007669"/>
    <property type="project" value="UniProtKB-KW"/>
</dbReference>
<dbReference type="Pfam" id="PF09401">
    <property type="entry name" value="CoV_NSP10"/>
    <property type="match status" value="1"/>
</dbReference>
<evidence type="ECO:0000256" key="3">
    <source>
        <dbReference type="ARBA" id="ARBA00004301"/>
    </source>
</evidence>
<organism evidence="86">
    <name type="scientific">Bat Coronavirus RaGD19</name>
    <dbReference type="NCBI Taxonomy" id="3018879"/>
    <lineage>
        <taxon>Viruses</taxon>
        <taxon>Riboviria</taxon>
        <taxon>Orthornavirae</taxon>
        <taxon>Pisuviricota</taxon>
        <taxon>Pisoniviricetes</taxon>
        <taxon>Nidovirales</taxon>
        <taxon>Cornidovirineae</taxon>
        <taxon>Coronaviridae</taxon>
        <taxon>Orthocoronavirinae</taxon>
    </lineage>
</organism>
<evidence type="ECO:0000256" key="55">
    <source>
        <dbReference type="PROSITE-ProRule" id="PRU01336"/>
    </source>
</evidence>
<feature type="domain" description="Macro" evidence="60">
    <location>
        <begin position="1228"/>
        <end position="1395"/>
    </location>
</feature>
<dbReference type="PROSITE" id="PS51949">
    <property type="entry name" value="COV_NSP7"/>
    <property type="match status" value="1"/>
</dbReference>
<evidence type="ECO:0000256" key="26">
    <source>
        <dbReference type="ARBA" id="ARBA00022806"/>
    </source>
</evidence>
<dbReference type="InterPro" id="IPR014829">
    <property type="entry name" value="NSP8_CoV"/>
</dbReference>
<dbReference type="InterPro" id="IPR038123">
    <property type="entry name" value="NSP4_C_sf_CoV"/>
</dbReference>
<evidence type="ECO:0000259" key="77">
    <source>
        <dbReference type="PROSITE" id="PS51960"/>
    </source>
</evidence>
<dbReference type="PROSITE" id="PS51960">
    <property type="entry name" value="COV_NSP15_NTD"/>
    <property type="match status" value="1"/>
</dbReference>
<feature type="domain" description="Peptidase C16" evidence="59">
    <location>
        <begin position="1008"/>
        <end position="1250"/>
    </location>
</feature>
<dbReference type="InterPro" id="IPR043504">
    <property type="entry name" value="Peptidase_S1_PA_chymotrypsin"/>
</dbReference>
<feature type="active site" evidence="54">
    <location>
        <position position="6323"/>
    </location>
</feature>
<dbReference type="Gene3D" id="1.10.8.370">
    <property type="entry name" value="nsp7 replicase"/>
    <property type="match status" value="1"/>
</dbReference>
<dbReference type="GO" id="GO:0019082">
    <property type="term" value="P:viral protein processing"/>
    <property type="evidence" value="ECO:0007669"/>
    <property type="project" value="InterPro"/>
</dbReference>
<dbReference type="Pfam" id="PF06460">
    <property type="entry name" value="CoV_Methyltr_2"/>
    <property type="match status" value="1"/>
</dbReference>
<dbReference type="InterPro" id="IPR037227">
    <property type="entry name" value="EndoU-like"/>
</dbReference>
<dbReference type="CDD" id="cd21401">
    <property type="entry name" value="ZBD_cv_Nsp13-like"/>
    <property type="match status" value="1"/>
</dbReference>
<dbReference type="InterPro" id="IPR009469">
    <property type="entry name" value="RdRp_N_CoV"/>
</dbReference>
<dbReference type="GO" id="GO:0016829">
    <property type="term" value="F:lyase activity"/>
    <property type="evidence" value="ECO:0007669"/>
    <property type="project" value="UniProtKB-KW"/>
</dbReference>
<dbReference type="InterPro" id="IPR043608">
    <property type="entry name" value="CoV_NSP15_M"/>
</dbReference>
<feature type="domain" description="3Ecto" evidence="84">
    <location>
        <begin position="1983"/>
        <end position="2047"/>
    </location>
</feature>
<dbReference type="Pfam" id="PF19212">
    <property type="entry name" value="CoV_NSP2_C"/>
    <property type="match status" value="2"/>
</dbReference>
<dbReference type="CDD" id="cd21167">
    <property type="entry name" value="M_alpha_beta_cv_Nsp15-like"/>
    <property type="match status" value="1"/>
</dbReference>
<keyword evidence="36 57" id="KW-1133">Transmembrane helix</keyword>
<gene>
    <name evidence="86" type="primary">ORF1ab</name>
</gene>
<feature type="transmembrane region" description="Helical" evidence="57">
    <location>
        <begin position="2730"/>
        <end position="2747"/>
    </location>
</feature>
<dbReference type="GO" id="GO:0044220">
    <property type="term" value="C:host cell perinuclear region of cytoplasm"/>
    <property type="evidence" value="ECO:0007669"/>
    <property type="project" value="UniProtKB-SubCell"/>
</dbReference>
<evidence type="ECO:0000256" key="22">
    <source>
        <dbReference type="ARBA" id="ARBA00022759"/>
    </source>
</evidence>
<dbReference type="PROSITE" id="PS50507">
    <property type="entry name" value="RDRP_SSRNA_POS"/>
    <property type="match status" value="1"/>
</dbReference>
<dbReference type="InterPro" id="IPR044356">
    <property type="entry name" value="RdRp_alphaCoV"/>
</dbReference>
<keyword evidence="23 49" id="KW-0863">Zinc-finger</keyword>
<comment type="catalytic activity">
    <reaction evidence="48">
        <text>a 5'-end (N(7)-methyl 5'-triphosphoguanosine)-ribonucleoside in mRNA + S-adenosyl-L-methionine = a 5'-end (N(7)-methyl 5'-triphosphoguanosine)-(2'-O-methyl-ribonucleoside) in mRNA + S-adenosyl-L-homocysteine + H(+)</text>
        <dbReference type="Rhea" id="RHEA:67020"/>
        <dbReference type="Rhea" id="RHEA-COMP:17167"/>
        <dbReference type="Rhea" id="RHEA-COMP:17168"/>
        <dbReference type="ChEBI" id="CHEBI:15378"/>
        <dbReference type="ChEBI" id="CHEBI:57856"/>
        <dbReference type="ChEBI" id="CHEBI:59789"/>
        <dbReference type="ChEBI" id="CHEBI:156461"/>
        <dbReference type="ChEBI" id="CHEBI:167609"/>
        <dbReference type="EC" id="2.1.1.57"/>
    </reaction>
</comment>
<dbReference type="InterPro" id="IPR043611">
    <property type="entry name" value="CoV_NSP3_C"/>
</dbReference>
<evidence type="ECO:0000256" key="14">
    <source>
        <dbReference type="ARBA" id="ARBA00022679"/>
    </source>
</evidence>
<dbReference type="InterPro" id="IPR009461">
    <property type="entry name" value="NSP16_CoV-like"/>
</dbReference>
<feature type="domain" description="CoV Nsp3 Y" evidence="83">
    <location>
        <begin position="2121"/>
        <end position="2462"/>
    </location>
</feature>
<evidence type="ECO:0000256" key="2">
    <source>
        <dbReference type="ARBA" id="ARBA00001936"/>
    </source>
</evidence>
<keyword evidence="33 51" id="KW-0694">RNA-binding</keyword>
<feature type="domain" description="Peptidase C16" evidence="59">
    <location>
        <begin position="1642"/>
        <end position="1899"/>
    </location>
</feature>
<dbReference type="Pfam" id="PF08710">
    <property type="entry name" value="CoV_NSP9"/>
    <property type="match status" value="1"/>
</dbReference>
<evidence type="ECO:0000259" key="63">
    <source>
        <dbReference type="PROSITE" id="PS51657"/>
    </source>
</evidence>
<feature type="domain" description="Nidovirus-type SAM-dependent 2'-O-MTase" evidence="75">
    <location>
        <begin position="6422"/>
        <end position="6718"/>
    </location>
</feature>
<dbReference type="InterPro" id="IPR044309">
    <property type="entry name" value="NSP5_Mpro_alphaCoV"/>
</dbReference>
<feature type="domain" description="ExoN" evidence="73">
    <location>
        <begin position="5636"/>
        <end position="5850"/>
    </location>
</feature>
<dbReference type="SUPFAM" id="SSF53335">
    <property type="entry name" value="S-adenosyl-L-methionine-dependent methyltransferases"/>
    <property type="match status" value="1"/>
</dbReference>
<comment type="catalytic activity">
    <reaction evidence="46">
        <text>ATP + H2O = ADP + phosphate + H(+)</text>
        <dbReference type="Rhea" id="RHEA:13065"/>
        <dbReference type="ChEBI" id="CHEBI:15377"/>
        <dbReference type="ChEBI" id="CHEBI:15378"/>
        <dbReference type="ChEBI" id="CHEBI:30616"/>
        <dbReference type="ChEBI" id="CHEBI:43474"/>
        <dbReference type="ChEBI" id="CHEBI:456216"/>
        <dbReference type="EC" id="3.6.4.13"/>
    </reaction>
</comment>
<dbReference type="GO" id="GO:0004483">
    <property type="term" value="F:methyltransferase cap1 activity"/>
    <property type="evidence" value="ECO:0007669"/>
    <property type="project" value="UniProtKB-EC"/>
</dbReference>
<evidence type="ECO:0000259" key="62">
    <source>
        <dbReference type="PROSITE" id="PS51653"/>
    </source>
</evidence>
<feature type="domain" description="(+)RNA virus helicase C-terminal" evidence="63">
    <location>
        <begin position="5225"/>
        <end position="5576"/>
    </location>
</feature>
<evidence type="ECO:0000259" key="72">
    <source>
        <dbReference type="PROSITE" id="PS51952"/>
    </source>
</evidence>
<keyword evidence="35" id="KW-0693">Viral RNA replication</keyword>
<dbReference type="CDD" id="cd21161">
    <property type="entry name" value="NendoU_cv_Nsp15-like"/>
    <property type="match status" value="1"/>
</dbReference>
<dbReference type="CDD" id="cd21660">
    <property type="entry name" value="alphaCoV_Nsp14"/>
    <property type="match status" value="1"/>
</dbReference>
<keyword evidence="28 55" id="KW-0862">Zinc</keyword>
<dbReference type="InterPro" id="IPR014822">
    <property type="entry name" value="NSP9_CoV"/>
</dbReference>
<feature type="active site" evidence="52">
    <location>
        <position position="5656"/>
    </location>
</feature>
<dbReference type="SUPFAM" id="SSF142877">
    <property type="entry name" value="EndoU-like"/>
    <property type="match status" value="1"/>
</dbReference>
<dbReference type="CDD" id="cd21171">
    <property type="entry name" value="NTD_alpha_betaCoV_Nsp15-like"/>
    <property type="match status" value="1"/>
</dbReference>
<dbReference type="Gene3D" id="3.40.50.11580">
    <property type="match status" value="1"/>
</dbReference>
<evidence type="ECO:0000256" key="9">
    <source>
        <dbReference type="ARBA" id="ARBA00022581"/>
    </source>
</evidence>
<evidence type="ECO:0000256" key="39">
    <source>
        <dbReference type="ARBA" id="ARBA00023157"/>
    </source>
</evidence>
<evidence type="ECO:0000259" key="79">
    <source>
        <dbReference type="PROSITE" id="PS51962"/>
    </source>
</evidence>
<dbReference type="InterPro" id="IPR018995">
    <property type="entry name" value="RNA_synth_NSP10_CoV"/>
</dbReference>
<evidence type="ECO:0000256" key="23">
    <source>
        <dbReference type="ARBA" id="ARBA00022771"/>
    </source>
</evidence>
<dbReference type="PROSITE" id="PS51653">
    <property type="entry name" value="CV_ZBD"/>
    <property type="match status" value="1"/>
</dbReference>
<evidence type="ECO:0000259" key="78">
    <source>
        <dbReference type="PROSITE" id="PS51961"/>
    </source>
</evidence>
<comment type="function">
    <text evidence="44">RNA-directed RNA polymerase that catalyzes the transcription of viral genomic and subgenomic RNAs. Acts in complex with nsp7 and nsp8 to transcribe both the minus and positive strands of genomic RNA. The kinase-like NiRAN domain of NSP12 attaches one or more nucleotides to the amino terminus of NSP9, forming a covalent RNA-protein intermediate that serves as transcription/replication primer. Subgenomic RNAs (sgRNAs) are formed by discontinuous transcription: The polymerase has the ability to pause at transcription-regulating sequences (TRS) and jump to the leader TRS, resulting in a major deletion. This creates a series of subgenomic RNAs that are replicated, transcribed and translated. In addition, Nsp12 is a subunit of the viral RNA capping enzyme that catalyzes the RNA guanylyltransferase reaction for genomic and sub-genomic RNAs. Subsequently, the NiRAN domain transfers RNA to GDP, and forms the core cap structure GpppA-RNA.</text>
</comment>
<dbReference type="Pfam" id="PF19215">
    <property type="entry name" value="CoV_NSP15_C"/>
    <property type="match status" value="1"/>
</dbReference>
<dbReference type="GO" id="GO:0005524">
    <property type="term" value="F:ATP binding"/>
    <property type="evidence" value="ECO:0007669"/>
    <property type="project" value="UniProtKB-KW"/>
</dbReference>
<feature type="domain" description="AV-Nsp11N/CoV-Nsp15M" evidence="78">
    <location>
        <begin position="6144"/>
        <end position="6261"/>
    </location>
</feature>
<dbReference type="SMART" id="SM00506">
    <property type="entry name" value="A1pp"/>
    <property type="match status" value="1"/>
</dbReference>
<evidence type="ECO:0000256" key="19">
    <source>
        <dbReference type="ARBA" id="ARBA00022737"/>
    </source>
</evidence>
<feature type="domain" description="Nsp9 ssRNA-binding" evidence="71">
    <location>
        <begin position="3797"/>
        <end position="3904"/>
    </location>
</feature>
<feature type="domain" description="RdRp Nsp7 cofactor" evidence="69">
    <location>
        <begin position="3519"/>
        <end position="3601"/>
    </location>
</feature>
<dbReference type="InterPro" id="IPR044357">
    <property type="entry name" value="NSP3_Ubl1_dom_CoV"/>
</dbReference>
<feature type="transmembrane region" description="Helical" evidence="57">
    <location>
        <begin position="2776"/>
        <end position="2794"/>
    </location>
</feature>
<evidence type="ECO:0000256" key="32">
    <source>
        <dbReference type="ARBA" id="ARBA00022876"/>
    </source>
</evidence>
<dbReference type="Gene3D" id="3.30.70.3540">
    <property type="entry name" value="Nsp8 replicase, head domain"/>
    <property type="match status" value="1"/>
</dbReference>
<feature type="domain" description="CV ZBD" evidence="62">
    <location>
        <begin position="4968"/>
        <end position="5080"/>
    </location>
</feature>
<dbReference type="InterPro" id="IPR002589">
    <property type="entry name" value="Macro_dom"/>
</dbReference>
<evidence type="ECO:0000259" key="61">
    <source>
        <dbReference type="PROSITE" id="PS51442"/>
    </source>
</evidence>
<dbReference type="InterPro" id="IPR043477">
    <property type="entry name" value="Peptidase_C30_dom3_CoV"/>
</dbReference>
<dbReference type="InterPro" id="IPR043174">
    <property type="entry name" value="NSP15_middle_sf"/>
</dbReference>
<evidence type="ECO:0000256" key="12">
    <source>
        <dbReference type="ARBA" id="ARBA00022662"/>
    </source>
</evidence>
<dbReference type="InterPro" id="IPR043606">
    <property type="entry name" value="CoV_NSP15_N"/>
</dbReference>
<keyword evidence="37" id="KW-1072">Activation of host autophagy by virus</keyword>
<evidence type="ECO:0000256" key="42">
    <source>
        <dbReference type="ARBA" id="ARBA00023280"/>
    </source>
</evidence>
<dbReference type="PROSITE" id="PS51993">
    <property type="entry name" value="COV_3ECTO"/>
    <property type="match status" value="1"/>
</dbReference>
<dbReference type="CDD" id="cd21731">
    <property type="entry name" value="alphaCoV_PLPro"/>
    <property type="match status" value="1"/>
</dbReference>
<dbReference type="CDD" id="cd21712">
    <property type="entry name" value="TM_Y_alphaCoV_Nsp3_C"/>
    <property type="match status" value="1"/>
</dbReference>
<evidence type="ECO:0000256" key="45">
    <source>
        <dbReference type="ARBA" id="ARBA00043928"/>
    </source>
</evidence>
<dbReference type="EMBL" id="OQ175065">
    <property type="protein sequence ID" value="WCC61920.1"/>
    <property type="molecule type" value="Genomic_RNA"/>
</dbReference>
<evidence type="ECO:0000259" key="65">
    <source>
        <dbReference type="PROSITE" id="PS51944"/>
    </source>
</evidence>
<evidence type="ECO:0000259" key="70">
    <source>
        <dbReference type="PROSITE" id="PS51950"/>
    </source>
</evidence>
<dbReference type="GO" id="GO:0003724">
    <property type="term" value="F:RNA helicase activity"/>
    <property type="evidence" value="ECO:0007669"/>
    <property type="project" value="UniProtKB-EC"/>
</dbReference>
<evidence type="ECO:0000256" key="27">
    <source>
        <dbReference type="ARBA" id="ARBA00022807"/>
    </source>
</evidence>
<feature type="transmembrane region" description="Helical" evidence="57">
    <location>
        <begin position="2806"/>
        <end position="2825"/>
    </location>
</feature>
<dbReference type="Pfam" id="PF05409">
    <property type="entry name" value="Peptidase_C30"/>
    <property type="match status" value="1"/>
</dbReference>
<evidence type="ECO:0000259" key="80">
    <source>
        <dbReference type="PROSITE" id="PS51989"/>
    </source>
</evidence>
<dbReference type="InterPro" id="IPR007094">
    <property type="entry name" value="RNA-dir_pol_PSvirus"/>
</dbReference>
<evidence type="ECO:0000259" key="64">
    <source>
        <dbReference type="PROSITE" id="PS51943"/>
    </source>
</evidence>
<proteinExistence type="inferred from homology"/>
<dbReference type="InterPro" id="IPR046443">
    <property type="entry name" value="a/bCoV_NSP1_glob"/>
</dbReference>
<dbReference type="Pfam" id="PF16348">
    <property type="entry name" value="CoV_NSP4_C"/>
    <property type="match status" value="1"/>
</dbReference>
<dbReference type="InterPro" id="IPR043609">
    <property type="entry name" value="NendoU_nidovirus"/>
</dbReference>
<evidence type="ECO:0000256" key="43">
    <source>
        <dbReference type="ARBA" id="ARBA00024600"/>
    </source>
</evidence>
<keyword evidence="34" id="KW-1092">Inhibition of host IRF3 by virus</keyword>
<evidence type="ECO:0000259" key="67">
    <source>
        <dbReference type="PROSITE" id="PS51947"/>
    </source>
</evidence>
<evidence type="ECO:0000256" key="28">
    <source>
        <dbReference type="ARBA" id="ARBA00022833"/>
    </source>
</evidence>
<dbReference type="GO" id="GO:0003723">
    <property type="term" value="F:RNA binding"/>
    <property type="evidence" value="ECO:0007669"/>
    <property type="project" value="UniProtKB-KW"/>
</dbReference>
<evidence type="ECO:0000259" key="76">
    <source>
        <dbReference type="PROSITE" id="PS51958"/>
    </source>
</evidence>
<dbReference type="SUPFAM" id="SSF56672">
    <property type="entry name" value="DNA/RNA polymerases"/>
    <property type="match status" value="1"/>
</dbReference>
<dbReference type="InterPro" id="IPR047566">
    <property type="entry name" value="CoV_NSP3_Y"/>
</dbReference>
<keyword evidence="11" id="KW-1090">Inhibition of host innate immune response by virus</keyword>
<keyword evidence="42" id="KW-0899">Viral immunoevasion</keyword>
<dbReference type="Gene3D" id="3.40.220.10">
    <property type="entry name" value="Leucine Aminopeptidase, subunit E, domain 1"/>
    <property type="match status" value="1"/>
</dbReference>
<keyword evidence="32" id="KW-1127">Modulation of host ubiquitin pathway by viral deubiquitinase</keyword>
<dbReference type="GO" id="GO:0039520">
    <property type="term" value="P:symbiont-mediated activation of host autophagy"/>
    <property type="evidence" value="ECO:0007669"/>
    <property type="project" value="UniProtKB-KW"/>
</dbReference>
<dbReference type="GO" id="GO:0004482">
    <property type="term" value="F:mRNA 5'-cap (guanine-N7-)-methyltransferase activity"/>
    <property type="evidence" value="ECO:0007669"/>
    <property type="project" value="InterPro"/>
</dbReference>
<dbReference type="Pfam" id="PF08715">
    <property type="entry name" value="CoV_peptidase"/>
    <property type="match status" value="2"/>
</dbReference>
<dbReference type="GO" id="GO:0006351">
    <property type="term" value="P:DNA-templated transcription"/>
    <property type="evidence" value="ECO:0007669"/>
    <property type="project" value="InterPro"/>
</dbReference>
<feature type="transmembrane region" description="Helical" evidence="57">
    <location>
        <begin position="1909"/>
        <end position="1927"/>
    </location>
</feature>
<evidence type="ECO:0000259" key="58">
    <source>
        <dbReference type="PROSITE" id="PS50507"/>
    </source>
</evidence>
<keyword evidence="24" id="KW-0833">Ubl conjugation pathway</keyword>
<dbReference type="Pfam" id="PF19216">
    <property type="entry name" value="CoV_NSP15_M"/>
    <property type="match status" value="1"/>
</dbReference>
<dbReference type="InterPro" id="IPR044371">
    <property type="entry name" value="Macro_X_NSP3-like"/>
</dbReference>
<evidence type="ECO:0000256" key="40">
    <source>
        <dbReference type="ARBA" id="ARBA00023200"/>
    </source>
</evidence>
<dbReference type="Pfam" id="PF20633">
    <property type="entry name" value="CoV_NSP13_stalk"/>
    <property type="match status" value="1"/>
</dbReference>
<feature type="domain" description="CoV Nsp1 globular" evidence="79">
    <location>
        <begin position="2"/>
        <end position="109"/>
    </location>
</feature>
<dbReference type="InterPro" id="IPR043502">
    <property type="entry name" value="DNA/RNA_pol_sf"/>
</dbReference>
<dbReference type="Pfam" id="PF19217">
    <property type="entry name" value="CoV_NSP4_N"/>
    <property type="match status" value="1"/>
</dbReference>
<dbReference type="PROSITE" id="PS51961">
    <property type="entry name" value="AV_NSP11N_COV_NSP15M"/>
    <property type="match status" value="1"/>
</dbReference>
<feature type="transmembrane region" description="Helical" evidence="57">
    <location>
        <begin position="2056"/>
        <end position="2079"/>
    </location>
</feature>
<dbReference type="InterPro" id="IPR044401">
    <property type="entry name" value="NSP15_NendoU_CoV"/>
</dbReference>
<evidence type="ECO:0000256" key="24">
    <source>
        <dbReference type="ARBA" id="ARBA00022786"/>
    </source>
</evidence>
<keyword evidence="16" id="KW-0548">Nucleotidyltransferase</keyword>
<accession>A0AA49EAH0</accession>
<feature type="region of interest" description="ZF1" evidence="55">
    <location>
        <begin position="2125"/>
        <end position="2138"/>
    </location>
</feature>
<evidence type="ECO:0000256" key="15">
    <source>
        <dbReference type="ARBA" id="ARBA00022692"/>
    </source>
</evidence>
<feature type="domain" description="CoV Nsp2 middle" evidence="81">
    <location>
        <begin position="383"/>
        <end position="772"/>
    </location>
</feature>
<evidence type="ECO:0000256" key="54">
    <source>
        <dbReference type="PROSITE-ProRule" id="PRU01303"/>
    </source>
</evidence>
<dbReference type="InterPro" id="IPR049894">
    <property type="entry name" value="COV_NSP3_3ECTO"/>
</dbReference>
<dbReference type="InterPro" id="IPR044369">
    <property type="entry name" value="NSP6_alphaCoV"/>
</dbReference>
<dbReference type="SUPFAM" id="SSF144246">
    <property type="entry name" value="Coronavirus NSP10-like"/>
    <property type="match status" value="1"/>
</dbReference>
<dbReference type="InterPro" id="IPR041679">
    <property type="entry name" value="DNA2/NAM7-like_C"/>
</dbReference>
<dbReference type="PANTHER" id="PTHR43788:SF16">
    <property type="entry name" value="HELICASE WITH ZINC FINGER 2"/>
    <property type="match status" value="1"/>
</dbReference>
<dbReference type="InterPro" id="IPR043178">
    <property type="entry name" value="PLpro_thumb_sf_CoV"/>
</dbReference>
<dbReference type="CDD" id="cd21557">
    <property type="entry name" value="Macro_X_Nsp3-like"/>
    <property type="match status" value="1"/>
</dbReference>
<feature type="domain" description="Nsp12 RNA-dependent RNA polymerase" evidence="68">
    <location>
        <begin position="4400"/>
        <end position="4967"/>
    </location>
</feature>
<evidence type="ECO:0000256" key="6">
    <source>
        <dbReference type="ARBA" id="ARBA00008087"/>
    </source>
</evidence>
<evidence type="ECO:0000256" key="8">
    <source>
        <dbReference type="ARBA" id="ARBA00022484"/>
    </source>
</evidence>
<dbReference type="InterPro" id="IPR046438">
    <property type="entry name" value="NIV_2_O_MTASE"/>
</dbReference>
<feature type="transmembrane region" description="Helical" evidence="57">
    <location>
        <begin position="1965"/>
        <end position="1988"/>
    </location>
</feature>
<feature type="transmembrane region" description="Helical" evidence="57">
    <location>
        <begin position="3138"/>
        <end position="3159"/>
    </location>
</feature>
<dbReference type="GO" id="GO:0004843">
    <property type="term" value="F:cysteine-type deubiquitinase activity"/>
    <property type="evidence" value="ECO:0007669"/>
    <property type="project" value="UniProtKB-EC"/>
</dbReference>
<evidence type="ECO:0000256" key="7">
    <source>
        <dbReference type="ARBA" id="ARBA00022482"/>
    </source>
</evidence>
<dbReference type="CDD" id="cd21901">
    <property type="entry name" value="alpha_betaCoV_Nsp10"/>
    <property type="match status" value="1"/>
</dbReference>
<dbReference type="Gene3D" id="6.10.140.2090">
    <property type="match status" value="1"/>
</dbReference>
<evidence type="ECO:0000256" key="35">
    <source>
        <dbReference type="ARBA" id="ARBA00022953"/>
    </source>
</evidence>
<keyword evidence="12" id="KW-1130">Modulation of host ubiquitin pathway by virus</keyword>
<dbReference type="Pfam" id="PF06478">
    <property type="entry name" value="CoV_RPol_N"/>
    <property type="match status" value="1"/>
</dbReference>
<evidence type="ECO:0000256" key="16">
    <source>
        <dbReference type="ARBA" id="ARBA00022695"/>
    </source>
</evidence>
<dbReference type="InterPro" id="IPR027417">
    <property type="entry name" value="P-loop_NTPase"/>
</dbReference>
<keyword evidence="9" id="KW-0945">Host-virus interaction</keyword>
<dbReference type="PROSITE" id="PS52000">
    <property type="entry name" value="COV_NSP12_IF"/>
    <property type="match status" value="1"/>
</dbReference>
<dbReference type="GO" id="GO:0033644">
    <property type="term" value="C:host cell membrane"/>
    <property type="evidence" value="ECO:0007669"/>
    <property type="project" value="UniProtKB-SubCell"/>
</dbReference>
<dbReference type="Pfam" id="PF13087">
    <property type="entry name" value="AAA_12"/>
    <property type="match status" value="1"/>
</dbReference>
<feature type="transmembrane region" description="Helical" evidence="57">
    <location>
        <begin position="3347"/>
        <end position="3365"/>
    </location>
</feature>
<dbReference type="CDD" id="cd21409">
    <property type="entry name" value="1B_cv_Nsp13-like"/>
    <property type="match status" value="1"/>
</dbReference>
<evidence type="ECO:0000256" key="47">
    <source>
        <dbReference type="ARBA" id="ARBA00047995"/>
    </source>
</evidence>
<evidence type="ECO:0000256" key="38">
    <source>
        <dbReference type="ARBA" id="ARBA00023136"/>
    </source>
</evidence>
<dbReference type="Gene3D" id="1.10.1840.10">
    <property type="entry name" value="main proteinase (3clpro) structure, domain 3"/>
    <property type="match status" value="1"/>
</dbReference>
<feature type="region of interest" description="CoV-Y" evidence="55">
    <location>
        <begin position="2212"/>
        <end position="2462"/>
    </location>
</feature>
<dbReference type="PROSITE" id="PS51958">
    <property type="entry name" value="NENDOU"/>
    <property type="match status" value="1"/>
</dbReference>
<dbReference type="PROSITE" id="PS51944">
    <property type="entry name" value="COV_NSP3D_UBL"/>
    <property type="match status" value="1"/>
</dbReference>
<feature type="region of interest" description="Y4" evidence="55">
    <location>
        <begin position="2361"/>
        <end position="2462"/>
    </location>
</feature>
<feature type="active site" evidence="52">
    <location>
        <position position="5654"/>
    </location>
</feature>
<evidence type="ECO:0000259" key="82">
    <source>
        <dbReference type="PROSITE" id="PS51991"/>
    </source>
</evidence>
<evidence type="ECO:0000259" key="71">
    <source>
        <dbReference type="PROSITE" id="PS51951"/>
    </source>
</evidence>
<feature type="domain" description="CoV Nsp2 N-terminal" evidence="80">
    <location>
        <begin position="112"/>
        <end position="350"/>
    </location>
</feature>
<comment type="catalytic activity">
    <reaction evidence="43">
        <text>uridylyl-uridylyl-ribonucleotide-RNA = a 3'-end uridylyl-2',3'-cyclophospho-uridine-RNA + a 5'-end dephospho-ribonucleoside-RNA</text>
        <dbReference type="Rhea" id="RHEA:67732"/>
        <dbReference type="Rhea" id="RHEA-COMP:13936"/>
        <dbReference type="Rhea" id="RHEA-COMP:17334"/>
        <dbReference type="Rhea" id="RHEA-COMP:17335"/>
        <dbReference type="ChEBI" id="CHEBI:138284"/>
        <dbReference type="ChEBI" id="CHEBI:173079"/>
        <dbReference type="ChEBI" id="CHEBI:173080"/>
    </reaction>
</comment>
<dbReference type="SUPFAM" id="SSF52540">
    <property type="entry name" value="P-loop containing nucleoside triphosphate hydrolases"/>
    <property type="match status" value="1"/>
</dbReference>
<feature type="domain" description="ExoN/MTase coactivator" evidence="72">
    <location>
        <begin position="3905"/>
        <end position="4044"/>
    </location>
</feature>
<evidence type="ECO:0000259" key="69">
    <source>
        <dbReference type="PROSITE" id="PS51949"/>
    </source>
</evidence>
<dbReference type="SUPFAM" id="SSF50494">
    <property type="entry name" value="Trypsin-like serine proteases"/>
    <property type="match status" value="1"/>
</dbReference>
<dbReference type="InterPro" id="IPR036499">
    <property type="entry name" value="NSP9_sf_CoV"/>
</dbReference>
<dbReference type="Pfam" id="PF01661">
    <property type="entry name" value="Macro"/>
    <property type="match status" value="1"/>
</dbReference>
<dbReference type="InterPro" id="IPR044313">
    <property type="entry name" value="NSP14_alphaCoV"/>
</dbReference>
<evidence type="ECO:0000259" key="84">
    <source>
        <dbReference type="PROSITE" id="PS51993"/>
    </source>
</evidence>
<evidence type="ECO:0000256" key="53">
    <source>
        <dbReference type="PROSITE-ProRule" id="PRU01299"/>
    </source>
</evidence>
<feature type="domain" description="CoV Nsp2 C-terminal" evidence="82">
    <location>
        <begin position="773"/>
        <end position="891"/>
    </location>
</feature>
<dbReference type="InterPro" id="IPR044385">
    <property type="entry name" value="NSP2_HCoV-229E-like"/>
</dbReference>
<evidence type="ECO:0000256" key="46">
    <source>
        <dbReference type="ARBA" id="ARBA00047984"/>
    </source>
</evidence>
<evidence type="ECO:0000259" key="85">
    <source>
        <dbReference type="PROSITE" id="PS52000"/>
    </source>
</evidence>
<comment type="similarity">
    <text evidence="6 50">Belongs to the coronaviruses polyprotein 1ab family.</text>
</comment>
<evidence type="ECO:0000256" key="37">
    <source>
        <dbReference type="ARBA" id="ARBA00023050"/>
    </source>
</evidence>
<evidence type="ECO:0000256" key="30">
    <source>
        <dbReference type="ARBA" id="ARBA00022840"/>
    </source>
</evidence>
<feature type="binding site" evidence="53">
    <location>
        <begin position="5894"/>
        <end position="5900"/>
    </location>
    <ligand>
        <name>S-adenosyl-L-methionine</name>
        <dbReference type="ChEBI" id="CHEBI:59789"/>
    </ligand>
</feature>
<dbReference type="CDD" id="cd23527">
    <property type="entry name" value="capping_2-OMTase_alphaCoV_Nsp16"/>
    <property type="match status" value="1"/>
</dbReference>
<feature type="domain" description="Nsp4C" evidence="66">
    <location>
        <begin position="2845"/>
        <end position="2940"/>
    </location>
</feature>
<evidence type="ECO:0000256" key="33">
    <source>
        <dbReference type="ARBA" id="ARBA00022884"/>
    </source>
</evidence>
<dbReference type="SUPFAM" id="SSF52949">
    <property type="entry name" value="Macro domain-like"/>
    <property type="match status" value="1"/>
</dbReference>
<dbReference type="CDD" id="cd21514">
    <property type="entry name" value="alphaCoV_Nsp2_HCoV-229E-like"/>
    <property type="match status" value="1"/>
</dbReference>
<dbReference type="PROSITE" id="PS51947">
    <property type="entry name" value="NIRAN"/>
    <property type="match status" value="1"/>
</dbReference>
<dbReference type="SUPFAM" id="SSF140367">
    <property type="entry name" value="Coronavirus NSP7-like"/>
    <property type="match status" value="1"/>
</dbReference>
<evidence type="ECO:0000256" key="11">
    <source>
        <dbReference type="ARBA" id="ARBA00022632"/>
    </source>
</evidence>
<dbReference type="GO" id="GO:0039548">
    <property type="term" value="P:symbiont-mediated suppression of host cytoplasmic pattern recognition receptor signaling pathway via inhibition of IRF3 activity"/>
    <property type="evidence" value="ECO:0007669"/>
    <property type="project" value="UniProtKB-KW"/>
</dbReference>
<keyword evidence="22 54" id="KW-0255">Endonuclease</keyword>
<keyword evidence="39" id="KW-1015">Disulfide bond</keyword>
<dbReference type="GO" id="GO:0043139">
    <property type="term" value="F:5'-3' DNA helicase activity"/>
    <property type="evidence" value="ECO:0007669"/>
    <property type="project" value="TreeGrafter"/>
</dbReference>
<comment type="cofactor">
    <cofactor evidence="2">
        <name>Mn(2+)</name>
        <dbReference type="ChEBI" id="CHEBI:29035"/>
    </cofactor>
</comment>
<dbReference type="CDD" id="cd21665">
    <property type="entry name" value="alphaCoV_Nsp5_Mpro"/>
    <property type="match status" value="1"/>
</dbReference>
<dbReference type="GO" id="GO:0039694">
    <property type="term" value="P:viral RNA genome replication"/>
    <property type="evidence" value="ECO:0007669"/>
    <property type="project" value="InterPro"/>
</dbReference>
<evidence type="ECO:0000256" key="57">
    <source>
        <dbReference type="SAM" id="Phobius"/>
    </source>
</evidence>
<dbReference type="CDD" id="cd21473">
    <property type="entry name" value="cv_Nsp4_TM"/>
    <property type="match status" value="1"/>
</dbReference>
<evidence type="ECO:0000256" key="25">
    <source>
        <dbReference type="ARBA" id="ARBA00022801"/>
    </source>
</evidence>
<feature type="transmembrane region" description="Helical" evidence="57">
    <location>
        <begin position="2471"/>
        <end position="2489"/>
    </location>
</feature>
<feature type="active site" evidence="54">
    <location>
        <position position="6364"/>
    </location>
</feature>
<evidence type="ECO:0000256" key="1">
    <source>
        <dbReference type="ARBA" id="ARBA00000707"/>
    </source>
</evidence>
<keyword evidence="15 57" id="KW-0812">Transmembrane</keyword>
<dbReference type="Pfam" id="PF19213">
    <property type="entry name" value="CoV_NSP6"/>
    <property type="match status" value="1"/>
</dbReference>
<feature type="domain" description="Nsp12 Interface" evidence="85">
    <location>
        <begin position="4301"/>
        <end position="4399"/>
    </location>
</feature>
<feature type="active site" evidence="54">
    <location>
        <position position="6308"/>
    </location>
</feature>